<evidence type="ECO:0000313" key="2">
    <source>
        <dbReference type="EMBL" id="GAP14365.1"/>
    </source>
</evidence>
<name>A0A0S7BFJ4_9CHLR</name>
<feature type="transmembrane region" description="Helical" evidence="1">
    <location>
        <begin position="374"/>
        <end position="391"/>
    </location>
</feature>
<feature type="transmembrane region" description="Helical" evidence="1">
    <location>
        <begin position="403"/>
        <end position="420"/>
    </location>
</feature>
<feature type="transmembrane region" description="Helical" evidence="1">
    <location>
        <begin position="142"/>
        <end position="158"/>
    </location>
</feature>
<keyword evidence="1" id="KW-0472">Membrane</keyword>
<organism evidence="2">
    <name type="scientific">Longilinea arvoryzae</name>
    <dbReference type="NCBI Taxonomy" id="360412"/>
    <lineage>
        <taxon>Bacteria</taxon>
        <taxon>Bacillati</taxon>
        <taxon>Chloroflexota</taxon>
        <taxon>Anaerolineae</taxon>
        <taxon>Anaerolineales</taxon>
        <taxon>Anaerolineaceae</taxon>
        <taxon>Longilinea</taxon>
    </lineage>
</organism>
<sequence>MNALFHYYQVVVDSLTAHPSKRYYRLNRIFLGLVFVAGLIFWGLFMNWGRGPITFHDWADITAPRLTLIRNAVSSLTLPLNASTPMDMGATASTKVLAIPDLLLSPQIVFLPFMSVAQFSLFQVVLLYAAGFWGLLQLRRKLNWSLLTFGIVDVLFNFNGNITAGIAVGHLTWTGYFLFPWFAYLIFEAINQKPGWQWIFKMAVVLFAVLLQGSYHQFIWLLFFLGFFAIAYYRNFMTIASAAVFSVLLGFMRLTPEFSLLDDYKNEFIAGYLNVGAIYHALVMVDKPILARLAGVGKYLGTWELSLYIGFAGFAFLVLFGLIRPWFRKPLKNRYIRCYIPVLGMVLLSMNQVYKPLRDTFDIPILSGERVATRIIIVGFVFLVFLAANEFQLWLDYRKRSPFAFGAVFAFSGWGLFEIFNNARQWRVVAASWYFPESEFNASKWTLANQYTESAYLNLVLLGIAFTMFCAIFLIAMALHEKNQRRTRIAETPIHQLLAHG</sequence>
<protein>
    <submittedName>
        <fullName evidence="2">Uncharacterized protein</fullName>
    </submittedName>
</protein>
<dbReference type="STRING" id="360412.LARV_02133"/>
<feature type="transmembrane region" description="Helical" evidence="1">
    <location>
        <begin position="335"/>
        <end position="354"/>
    </location>
</feature>
<feature type="transmembrane region" description="Helical" evidence="1">
    <location>
        <begin position="236"/>
        <end position="256"/>
    </location>
</feature>
<dbReference type="OrthoDB" id="155857at2"/>
<feature type="transmembrane region" description="Helical" evidence="1">
    <location>
        <begin position="164"/>
        <end position="187"/>
    </location>
</feature>
<dbReference type="Proteomes" id="UP000055060">
    <property type="component" value="Unassembled WGS sequence"/>
</dbReference>
<proteinExistence type="predicted"/>
<dbReference type="RefSeq" id="WP_075073628.1">
    <property type="nucleotide sequence ID" value="NZ_DF967972.1"/>
</dbReference>
<feature type="transmembrane region" description="Helical" evidence="1">
    <location>
        <begin position="29"/>
        <end position="48"/>
    </location>
</feature>
<keyword evidence="3" id="KW-1185">Reference proteome</keyword>
<feature type="transmembrane region" description="Helical" evidence="1">
    <location>
        <begin position="108"/>
        <end position="130"/>
    </location>
</feature>
<dbReference type="AlphaFoldDB" id="A0A0S7BFJ4"/>
<gene>
    <name evidence="2" type="ORF">LARV_02133</name>
</gene>
<evidence type="ECO:0000256" key="1">
    <source>
        <dbReference type="SAM" id="Phobius"/>
    </source>
</evidence>
<keyword evidence="1" id="KW-1133">Transmembrane helix</keyword>
<dbReference type="EMBL" id="DF967972">
    <property type="protein sequence ID" value="GAP14365.1"/>
    <property type="molecule type" value="Genomic_DNA"/>
</dbReference>
<feature type="transmembrane region" description="Helical" evidence="1">
    <location>
        <begin position="199"/>
        <end position="230"/>
    </location>
</feature>
<evidence type="ECO:0000313" key="3">
    <source>
        <dbReference type="Proteomes" id="UP000055060"/>
    </source>
</evidence>
<keyword evidence="1" id="KW-0812">Transmembrane</keyword>
<feature type="transmembrane region" description="Helical" evidence="1">
    <location>
        <begin position="305"/>
        <end position="323"/>
    </location>
</feature>
<feature type="transmembrane region" description="Helical" evidence="1">
    <location>
        <begin position="455"/>
        <end position="479"/>
    </location>
</feature>
<feature type="transmembrane region" description="Helical" evidence="1">
    <location>
        <begin position="268"/>
        <end position="285"/>
    </location>
</feature>
<reference evidence="2" key="1">
    <citation type="submission" date="2015-07" db="EMBL/GenBank/DDBJ databases">
        <title>Draft Genome Sequences of Anaerolinea thermolimosa IMO-1, Bellilinea caldifistulae GOMI-1, Leptolinea tardivitalis YMTK-2, Levilinea saccharolytica KIBI-1,Longilinea arvoryzae KOME-1, Previously Described as Members of the Anaerolineaceae (Chloroflexi).</title>
        <authorList>
            <person name="Sekiguchi Y."/>
            <person name="Ohashi A."/>
            <person name="Matsuura N."/>
            <person name="Tourlousse M.D."/>
        </authorList>
    </citation>
    <scope>NUCLEOTIDE SEQUENCE [LARGE SCALE GENOMIC DNA]</scope>
    <source>
        <strain evidence="2">KOME-1</strain>
    </source>
</reference>
<accession>A0A0S7BFJ4</accession>